<gene>
    <name evidence="1" type="ORF">SP5_018_00410</name>
</gene>
<accession>A0A0A1W4E8</accession>
<dbReference type="AlphaFoldDB" id="A0A0A1W4E8"/>
<evidence type="ECO:0000313" key="1">
    <source>
        <dbReference type="EMBL" id="GAM00011.1"/>
    </source>
</evidence>
<keyword evidence="2" id="KW-1185">Reference proteome</keyword>
<dbReference type="EMBL" id="BBPI01000018">
    <property type="protein sequence ID" value="GAM00011.1"/>
    <property type="molecule type" value="Genomic_DNA"/>
</dbReference>
<dbReference type="OrthoDB" id="8480765at2"/>
<comment type="caution">
    <text evidence="1">The sequence shown here is derived from an EMBL/GenBank/DDBJ whole genome shotgun (WGS) entry which is preliminary data.</text>
</comment>
<organism evidence="1 2">
    <name type="scientific">Sphingomonas parapaucimobilis NBRC 15100</name>
    <dbReference type="NCBI Taxonomy" id="1219049"/>
    <lineage>
        <taxon>Bacteria</taxon>
        <taxon>Pseudomonadati</taxon>
        <taxon>Pseudomonadota</taxon>
        <taxon>Alphaproteobacteria</taxon>
        <taxon>Sphingomonadales</taxon>
        <taxon>Sphingomonadaceae</taxon>
        <taxon>Sphingomonas</taxon>
    </lineage>
</organism>
<sequence>MATVSYIPTFKLVSLLQAADPQKSLNVRVMNSTTLSLENDTFKQIATIDFATEEVTNVEGRVPLAIVETPKASRKRGEYELVAFGREVKAYSLKDLLAEGLKALEEHKPGTLESLSKVKPGTKRIVARNPADLFDSEGLSEKYSAKLSEIWWYGTNNSAQETEAWLKRACDCAGVEWNSSDFAMNS</sequence>
<reference evidence="1 2" key="1">
    <citation type="submission" date="2014-11" db="EMBL/GenBank/DDBJ databases">
        <title>Whole genome shotgun sequence of Sphingomonas parapaucimobilis NBRC 15100.</title>
        <authorList>
            <person name="Katano-Makiyama Y."/>
            <person name="Hosoyama A."/>
            <person name="Hashimoto M."/>
            <person name="Hosoyama Y."/>
            <person name="Noguchi M."/>
            <person name="Numata M."/>
            <person name="Tsuchikane K."/>
            <person name="Hirakata S."/>
            <person name="Uohara A."/>
            <person name="Shimodaira J."/>
            <person name="Ohji S."/>
            <person name="Ichikawa N."/>
            <person name="Kimura A."/>
            <person name="Yamazoe A."/>
            <person name="Fujita N."/>
        </authorList>
    </citation>
    <scope>NUCLEOTIDE SEQUENCE [LARGE SCALE GENOMIC DNA]</scope>
    <source>
        <strain evidence="1 2">NBRC 15100</strain>
    </source>
</reference>
<dbReference type="Proteomes" id="UP000032305">
    <property type="component" value="Unassembled WGS sequence"/>
</dbReference>
<name>A0A0A1W4E8_9SPHN</name>
<dbReference type="RefSeq" id="WP_042484153.1">
    <property type="nucleotide sequence ID" value="NZ_BBPI01000018.1"/>
</dbReference>
<proteinExistence type="predicted"/>
<protein>
    <submittedName>
        <fullName evidence="1">Uncharacterized protein</fullName>
    </submittedName>
</protein>
<evidence type="ECO:0000313" key="2">
    <source>
        <dbReference type="Proteomes" id="UP000032305"/>
    </source>
</evidence>